<accession>A0ABD3S3R0</accession>
<gene>
    <name evidence="2" type="ORF">ACJIZ3_005029</name>
</gene>
<feature type="compositionally biased region" description="Basic and acidic residues" evidence="1">
    <location>
        <begin position="1"/>
        <end position="10"/>
    </location>
</feature>
<dbReference type="AlphaFoldDB" id="A0ABD3S3R0"/>
<comment type="caution">
    <text evidence="2">The sequence shown here is derived from an EMBL/GenBank/DDBJ whole genome shotgun (WGS) entry which is preliminary data.</text>
</comment>
<evidence type="ECO:0000256" key="1">
    <source>
        <dbReference type="SAM" id="MobiDB-lite"/>
    </source>
</evidence>
<sequence length="133" mass="13719">MEIKDTEKIDSLSLKSSSMESSLSSSSSSSNPSTNGKSLASSDISVGILGNSSSAPIFSRTSSVFFPDQGRLPVNISSTIQPSAQISQGASCTISITASGDKYIGVPLQYGSNLLFLLSTSALFANPKSPIFA</sequence>
<feature type="region of interest" description="Disordered" evidence="1">
    <location>
        <begin position="1"/>
        <end position="39"/>
    </location>
</feature>
<reference evidence="2 3" key="1">
    <citation type="submission" date="2024-12" db="EMBL/GenBank/DDBJ databases">
        <title>The unique morphological basis and parallel evolutionary history of personate flowers in Penstemon.</title>
        <authorList>
            <person name="Depatie T.H."/>
            <person name="Wessinger C.A."/>
        </authorList>
    </citation>
    <scope>NUCLEOTIDE SEQUENCE [LARGE SCALE GENOMIC DNA]</scope>
    <source>
        <strain evidence="2">WTNN_2</strain>
        <tissue evidence="2">Leaf</tissue>
    </source>
</reference>
<name>A0ABD3S3R0_9LAMI</name>
<proteinExistence type="predicted"/>
<organism evidence="2 3">
    <name type="scientific">Penstemon smallii</name>
    <dbReference type="NCBI Taxonomy" id="265156"/>
    <lineage>
        <taxon>Eukaryota</taxon>
        <taxon>Viridiplantae</taxon>
        <taxon>Streptophyta</taxon>
        <taxon>Embryophyta</taxon>
        <taxon>Tracheophyta</taxon>
        <taxon>Spermatophyta</taxon>
        <taxon>Magnoliopsida</taxon>
        <taxon>eudicotyledons</taxon>
        <taxon>Gunneridae</taxon>
        <taxon>Pentapetalae</taxon>
        <taxon>asterids</taxon>
        <taxon>lamiids</taxon>
        <taxon>Lamiales</taxon>
        <taxon>Plantaginaceae</taxon>
        <taxon>Cheloneae</taxon>
        <taxon>Penstemon</taxon>
    </lineage>
</organism>
<dbReference type="Proteomes" id="UP001634393">
    <property type="component" value="Unassembled WGS sequence"/>
</dbReference>
<feature type="compositionally biased region" description="Low complexity" evidence="1">
    <location>
        <begin position="11"/>
        <end position="33"/>
    </location>
</feature>
<evidence type="ECO:0008006" key="4">
    <source>
        <dbReference type="Google" id="ProtNLM"/>
    </source>
</evidence>
<evidence type="ECO:0000313" key="3">
    <source>
        <dbReference type="Proteomes" id="UP001634393"/>
    </source>
</evidence>
<dbReference type="EMBL" id="JBJXBP010000007">
    <property type="protein sequence ID" value="KAL3819124.1"/>
    <property type="molecule type" value="Genomic_DNA"/>
</dbReference>
<protein>
    <recommendedName>
        <fullName evidence="4">REJ domain-containing protein</fullName>
    </recommendedName>
</protein>
<keyword evidence="3" id="KW-1185">Reference proteome</keyword>
<evidence type="ECO:0000313" key="2">
    <source>
        <dbReference type="EMBL" id="KAL3819124.1"/>
    </source>
</evidence>